<evidence type="ECO:0000313" key="2">
    <source>
        <dbReference type="EMBL" id="KAJ7656590.1"/>
    </source>
</evidence>
<comment type="caution">
    <text evidence="2">The sequence shown here is derived from an EMBL/GenBank/DDBJ whole genome shotgun (WGS) entry which is preliminary data.</text>
</comment>
<dbReference type="EMBL" id="JARKIE010000300">
    <property type="protein sequence ID" value="KAJ7656590.1"/>
    <property type="molecule type" value="Genomic_DNA"/>
</dbReference>
<protein>
    <submittedName>
        <fullName evidence="2">Uncharacterized protein</fullName>
    </submittedName>
</protein>
<organism evidence="2 3">
    <name type="scientific">Mycena rosella</name>
    <name type="common">Pink bonnet</name>
    <name type="synonym">Agaricus rosellus</name>
    <dbReference type="NCBI Taxonomy" id="1033263"/>
    <lineage>
        <taxon>Eukaryota</taxon>
        <taxon>Fungi</taxon>
        <taxon>Dikarya</taxon>
        <taxon>Basidiomycota</taxon>
        <taxon>Agaricomycotina</taxon>
        <taxon>Agaricomycetes</taxon>
        <taxon>Agaricomycetidae</taxon>
        <taxon>Agaricales</taxon>
        <taxon>Marasmiineae</taxon>
        <taxon>Mycenaceae</taxon>
        <taxon>Mycena</taxon>
    </lineage>
</organism>
<evidence type="ECO:0000256" key="1">
    <source>
        <dbReference type="SAM" id="MobiDB-lite"/>
    </source>
</evidence>
<dbReference type="Proteomes" id="UP001221757">
    <property type="component" value="Unassembled WGS sequence"/>
</dbReference>
<gene>
    <name evidence="2" type="ORF">B0H17DRAFT_373176</name>
</gene>
<sequence length="211" mass="23503">MARYLDTGLSSGPDVSPEIQPSKPSTVPARSSYLDGVQVLPKLITLETSCPRAGDNKEQRHNVRTSWLPCLLFRGLPPCRSTRDALHDIPESPNATLPRVSFHKAPRLHINLAPGLATKMQCKTGNKWHSSLLRKWHPTRNPCAFMISLAHCASPPRRNDHPQLWTEDWPQCVPVDAAFRACTLRLGVILMGLAMVNTHCIDLLRPQITGE</sequence>
<keyword evidence="3" id="KW-1185">Reference proteome</keyword>
<name>A0AAD7G549_MYCRO</name>
<dbReference type="AlphaFoldDB" id="A0AAD7G549"/>
<proteinExistence type="predicted"/>
<evidence type="ECO:0000313" key="3">
    <source>
        <dbReference type="Proteomes" id="UP001221757"/>
    </source>
</evidence>
<accession>A0AAD7G549</accession>
<feature type="region of interest" description="Disordered" evidence="1">
    <location>
        <begin position="1"/>
        <end position="29"/>
    </location>
</feature>
<reference evidence="2" key="1">
    <citation type="submission" date="2023-03" db="EMBL/GenBank/DDBJ databases">
        <title>Massive genome expansion in bonnet fungi (Mycena s.s.) driven by repeated elements and novel gene families across ecological guilds.</title>
        <authorList>
            <consortium name="Lawrence Berkeley National Laboratory"/>
            <person name="Harder C.B."/>
            <person name="Miyauchi S."/>
            <person name="Viragh M."/>
            <person name="Kuo A."/>
            <person name="Thoen E."/>
            <person name="Andreopoulos B."/>
            <person name="Lu D."/>
            <person name="Skrede I."/>
            <person name="Drula E."/>
            <person name="Henrissat B."/>
            <person name="Morin E."/>
            <person name="Kohler A."/>
            <person name="Barry K."/>
            <person name="LaButti K."/>
            <person name="Morin E."/>
            <person name="Salamov A."/>
            <person name="Lipzen A."/>
            <person name="Mereny Z."/>
            <person name="Hegedus B."/>
            <person name="Baldrian P."/>
            <person name="Stursova M."/>
            <person name="Weitz H."/>
            <person name="Taylor A."/>
            <person name="Grigoriev I.V."/>
            <person name="Nagy L.G."/>
            <person name="Martin F."/>
            <person name="Kauserud H."/>
        </authorList>
    </citation>
    <scope>NUCLEOTIDE SEQUENCE</scope>
    <source>
        <strain evidence="2">CBHHK067</strain>
    </source>
</reference>